<dbReference type="HAMAP" id="MF_00117">
    <property type="entry name" value="HslO"/>
    <property type="match status" value="1"/>
</dbReference>
<comment type="function">
    <text evidence="6">Redox regulated molecular chaperone. Protects both thermally unfolding and oxidatively damaged proteins from irreversible aggregation. Plays an important role in the bacterial defense system toward oxidative stress.</text>
</comment>
<evidence type="ECO:0000313" key="7">
    <source>
        <dbReference type="EMBL" id="ANE45973.1"/>
    </source>
</evidence>
<dbReference type="Gene3D" id="3.90.1280.10">
    <property type="entry name" value="HSP33 redox switch-like"/>
    <property type="match status" value="1"/>
</dbReference>
<evidence type="ECO:0000256" key="6">
    <source>
        <dbReference type="HAMAP-Rule" id="MF_00117"/>
    </source>
</evidence>
<dbReference type="AlphaFoldDB" id="A0A172TGR1"/>
<dbReference type="InterPro" id="IPR016154">
    <property type="entry name" value="Heat_shock_Hsp33_C"/>
</dbReference>
<dbReference type="Gene3D" id="3.55.30.10">
    <property type="entry name" value="Hsp33 domain"/>
    <property type="match status" value="1"/>
</dbReference>
<comment type="similarity">
    <text evidence="6">Belongs to the HSP33 family.</text>
</comment>
<dbReference type="STRING" id="1178515.SY83_06385"/>
<dbReference type="OrthoDB" id="9776534at2"/>
<dbReference type="InterPro" id="IPR000397">
    <property type="entry name" value="Heat_shock_Hsp33"/>
</dbReference>
<dbReference type="PANTHER" id="PTHR30111:SF1">
    <property type="entry name" value="33 KDA CHAPERONIN"/>
    <property type="match status" value="1"/>
</dbReference>
<evidence type="ECO:0000256" key="4">
    <source>
        <dbReference type="ARBA" id="ARBA00023186"/>
    </source>
</evidence>
<evidence type="ECO:0000256" key="2">
    <source>
        <dbReference type="ARBA" id="ARBA00022833"/>
    </source>
</evidence>
<keyword evidence="1 6" id="KW-0963">Cytoplasm</keyword>
<accession>A0A172TGR1</accession>
<organism evidence="7 8">
    <name type="scientific">Paenibacillus swuensis</name>
    <dbReference type="NCBI Taxonomy" id="1178515"/>
    <lineage>
        <taxon>Bacteria</taxon>
        <taxon>Bacillati</taxon>
        <taxon>Bacillota</taxon>
        <taxon>Bacilli</taxon>
        <taxon>Bacillales</taxon>
        <taxon>Paenibacillaceae</taxon>
        <taxon>Paenibacillus</taxon>
    </lineage>
</organism>
<dbReference type="PIRSF" id="PIRSF005261">
    <property type="entry name" value="Heat_shock_Hsp33"/>
    <property type="match status" value="1"/>
</dbReference>
<dbReference type="GO" id="GO:0042026">
    <property type="term" value="P:protein refolding"/>
    <property type="evidence" value="ECO:0007669"/>
    <property type="project" value="TreeGrafter"/>
</dbReference>
<dbReference type="Proteomes" id="UP000076927">
    <property type="component" value="Chromosome"/>
</dbReference>
<name>A0A172TGR1_9BACL</name>
<sequence length="292" mass="31942">MQDYLIRGTALNGKVRAFAVDTRNIVEELSRRHGTYPTATAAFGRTLSAGAMMGAMLKGEEKLTIQVKGDGPIGQIVVDANAKGEVRGYVDHPQVHLASNDQGKLDVAGAVGREGFIHIIKDLGMKEPYRGSTPIVSGELAEDFTYYFAKSEQTPSVVSLGVLVDADASVRASGGFIIQLMPGVTDDEIDAIEHKLASLPPITALLDQGESLEEILNWVIEPVEILDRMDLHFRCKCSRDRVEQTLVSLGKDELEGIIEEDGKAEVVCHFCNEAYVFNREELTVILERAIQK</sequence>
<keyword evidence="3 6" id="KW-1015">Disulfide bond</keyword>
<keyword evidence="4 6" id="KW-0143">Chaperone</keyword>
<comment type="PTM">
    <text evidence="6">Under oxidizing conditions two disulfide bonds are formed involving the reactive cysteines. Under reducing conditions zinc is bound to the reactive cysteines and the protein is inactive.</text>
</comment>
<evidence type="ECO:0000313" key="8">
    <source>
        <dbReference type="Proteomes" id="UP000076927"/>
    </source>
</evidence>
<keyword evidence="2 6" id="KW-0862">Zinc</keyword>
<dbReference type="GO" id="GO:0005737">
    <property type="term" value="C:cytoplasm"/>
    <property type="evidence" value="ECO:0007669"/>
    <property type="project" value="UniProtKB-SubCell"/>
</dbReference>
<gene>
    <name evidence="6" type="primary">hslO</name>
    <name evidence="7" type="ORF">SY83_06385</name>
</gene>
<dbReference type="CDD" id="cd00498">
    <property type="entry name" value="Hsp33"/>
    <property type="match status" value="1"/>
</dbReference>
<dbReference type="SUPFAM" id="SSF118352">
    <property type="entry name" value="HSP33 redox switch-like"/>
    <property type="match status" value="1"/>
</dbReference>
<feature type="disulfide bond" description="Redox-active" evidence="6">
    <location>
        <begin position="268"/>
        <end position="271"/>
    </location>
</feature>
<comment type="subcellular location">
    <subcellularLocation>
        <location evidence="6">Cytoplasm</location>
    </subcellularLocation>
</comment>
<dbReference type="SUPFAM" id="SSF64397">
    <property type="entry name" value="Hsp33 domain"/>
    <property type="match status" value="1"/>
</dbReference>
<reference evidence="7 8" key="1">
    <citation type="submission" date="2015-01" db="EMBL/GenBank/DDBJ databases">
        <title>Paenibacillus swuensis/DY6/whole genome sequencing.</title>
        <authorList>
            <person name="Kim M.K."/>
            <person name="Srinivasan S."/>
            <person name="Lee J.-J."/>
        </authorList>
    </citation>
    <scope>NUCLEOTIDE SEQUENCE [LARGE SCALE GENOMIC DNA]</scope>
    <source>
        <strain evidence="7 8">DY6</strain>
    </source>
</reference>
<keyword evidence="7" id="KW-0346">Stress response</keyword>
<keyword evidence="8" id="KW-1185">Reference proteome</keyword>
<feature type="disulfide bond" description="Redox-active" evidence="6">
    <location>
        <begin position="235"/>
        <end position="237"/>
    </location>
</feature>
<evidence type="ECO:0000256" key="1">
    <source>
        <dbReference type="ARBA" id="ARBA00022490"/>
    </source>
</evidence>
<protein>
    <recommendedName>
        <fullName evidence="6">33 kDa chaperonin</fullName>
    </recommendedName>
    <alternativeName>
        <fullName evidence="6">Heat shock protein 33 homolog</fullName>
        <shortName evidence="6">HSP33</shortName>
    </alternativeName>
</protein>
<dbReference type="NCBIfam" id="NF001033">
    <property type="entry name" value="PRK00114.1"/>
    <property type="match status" value="1"/>
</dbReference>
<dbReference type="GO" id="GO:0051082">
    <property type="term" value="F:unfolded protein binding"/>
    <property type="evidence" value="ECO:0007669"/>
    <property type="project" value="UniProtKB-UniRule"/>
</dbReference>
<dbReference type="InterPro" id="IPR016153">
    <property type="entry name" value="Heat_shock_Hsp33_N"/>
</dbReference>
<evidence type="ECO:0000256" key="5">
    <source>
        <dbReference type="ARBA" id="ARBA00023284"/>
    </source>
</evidence>
<dbReference type="RefSeq" id="WP_068605291.1">
    <property type="nucleotide sequence ID" value="NZ_CP011388.1"/>
</dbReference>
<dbReference type="GO" id="GO:0044183">
    <property type="term" value="F:protein folding chaperone"/>
    <property type="evidence" value="ECO:0007669"/>
    <property type="project" value="TreeGrafter"/>
</dbReference>
<proteinExistence type="inferred from homology"/>
<dbReference type="PATRIC" id="fig|1178515.4.peg.1273"/>
<dbReference type="PANTHER" id="PTHR30111">
    <property type="entry name" value="33 KDA CHAPERONIN"/>
    <property type="match status" value="1"/>
</dbReference>
<evidence type="ECO:0000256" key="3">
    <source>
        <dbReference type="ARBA" id="ARBA00023157"/>
    </source>
</evidence>
<dbReference type="Pfam" id="PF01430">
    <property type="entry name" value="HSP33"/>
    <property type="match status" value="1"/>
</dbReference>
<keyword evidence="5 6" id="KW-0676">Redox-active center</keyword>
<dbReference type="EMBL" id="CP011388">
    <property type="protein sequence ID" value="ANE45973.1"/>
    <property type="molecule type" value="Genomic_DNA"/>
</dbReference>
<dbReference type="KEGG" id="pswu:SY83_06385"/>